<dbReference type="Proteomes" id="UP000095287">
    <property type="component" value="Unplaced"/>
</dbReference>
<accession>A0A1I7Y084</accession>
<feature type="transmembrane region" description="Helical" evidence="1">
    <location>
        <begin position="44"/>
        <end position="64"/>
    </location>
</feature>
<keyword evidence="1" id="KW-0472">Membrane</keyword>
<keyword evidence="1" id="KW-1133">Transmembrane helix</keyword>
<evidence type="ECO:0000313" key="3">
    <source>
        <dbReference type="WBParaSite" id="L893_g11314.t1"/>
    </source>
</evidence>
<sequence length="81" mass="9064">MAFMPSAAKFEAGLKSAARSKVLWCCIGISIRCSVPSFRTFLDYFGLLIVSFHTFLLGYRSLAFKKHCTDNAMMFRASALL</sequence>
<keyword evidence="1" id="KW-0812">Transmembrane</keyword>
<organism evidence="2 3">
    <name type="scientific">Steinernema glaseri</name>
    <dbReference type="NCBI Taxonomy" id="37863"/>
    <lineage>
        <taxon>Eukaryota</taxon>
        <taxon>Metazoa</taxon>
        <taxon>Ecdysozoa</taxon>
        <taxon>Nematoda</taxon>
        <taxon>Chromadorea</taxon>
        <taxon>Rhabditida</taxon>
        <taxon>Tylenchina</taxon>
        <taxon>Panagrolaimomorpha</taxon>
        <taxon>Strongyloidoidea</taxon>
        <taxon>Steinernematidae</taxon>
        <taxon>Steinernema</taxon>
    </lineage>
</organism>
<evidence type="ECO:0000256" key="1">
    <source>
        <dbReference type="SAM" id="Phobius"/>
    </source>
</evidence>
<name>A0A1I7Y084_9BILA</name>
<reference evidence="3" key="1">
    <citation type="submission" date="2016-11" db="UniProtKB">
        <authorList>
            <consortium name="WormBaseParasite"/>
        </authorList>
    </citation>
    <scope>IDENTIFICATION</scope>
</reference>
<keyword evidence="2" id="KW-1185">Reference proteome</keyword>
<dbReference type="WBParaSite" id="L893_g11314.t1">
    <property type="protein sequence ID" value="L893_g11314.t1"/>
    <property type="gene ID" value="L893_g11314"/>
</dbReference>
<evidence type="ECO:0000313" key="2">
    <source>
        <dbReference type="Proteomes" id="UP000095287"/>
    </source>
</evidence>
<protein>
    <submittedName>
        <fullName evidence="3">Uncharacterized protein</fullName>
    </submittedName>
</protein>
<proteinExistence type="predicted"/>
<dbReference type="AlphaFoldDB" id="A0A1I7Y084"/>